<proteinExistence type="predicted"/>
<dbReference type="AlphaFoldDB" id="A0A923K164"/>
<dbReference type="Gene3D" id="2.180.10.10">
    <property type="entry name" value="RHS repeat-associated core"/>
    <property type="match status" value="1"/>
</dbReference>
<feature type="transmembrane region" description="Helical" evidence="1">
    <location>
        <begin position="181"/>
        <end position="200"/>
    </location>
</feature>
<dbReference type="InterPro" id="IPR022385">
    <property type="entry name" value="Rhs_assc_core"/>
</dbReference>
<dbReference type="EMBL" id="JABWRJ010000011">
    <property type="protein sequence ID" value="MBC3446303.1"/>
    <property type="molecule type" value="Genomic_DNA"/>
</dbReference>
<gene>
    <name evidence="2" type="ORF">HU751_11005</name>
</gene>
<dbReference type="NCBIfam" id="TIGR03696">
    <property type="entry name" value="Rhs_assc_core"/>
    <property type="match status" value="1"/>
</dbReference>
<keyword evidence="1" id="KW-0472">Membrane</keyword>
<dbReference type="RefSeq" id="WP_186733210.1">
    <property type="nucleotide sequence ID" value="NZ_JABWRJ020000004.1"/>
</dbReference>
<evidence type="ECO:0000313" key="2">
    <source>
        <dbReference type="EMBL" id="MBC3446303.1"/>
    </source>
</evidence>
<comment type="caution">
    <text evidence="2">The sequence shown here is derived from an EMBL/GenBank/DDBJ whole genome shotgun (WGS) entry which is preliminary data.</text>
</comment>
<reference evidence="2" key="1">
    <citation type="journal article" date="2020" name="Microorganisms">
        <title>Reliable Identification of Environmental Pseudomonas Isolates Using the rpoD Gene.</title>
        <authorList>
            <consortium name="The Broad Institute Genome Sequencing Platform"/>
            <person name="Girard L."/>
            <person name="Lood C."/>
            <person name="Rokni-Zadeh H."/>
            <person name="van Noort V."/>
            <person name="Lavigne R."/>
            <person name="De Mot R."/>
        </authorList>
    </citation>
    <scope>NUCLEOTIDE SEQUENCE</scope>
    <source>
        <strain evidence="2">BW13M1</strain>
    </source>
</reference>
<protein>
    <submittedName>
        <fullName evidence="2">RHS repeat-associated core domain-containing protein</fullName>
    </submittedName>
</protein>
<organism evidence="2">
    <name type="scientific">Pseudomonas peradeniyensis</name>
    <dbReference type="NCBI Taxonomy" id="2745488"/>
    <lineage>
        <taxon>Bacteria</taxon>
        <taxon>Pseudomonadati</taxon>
        <taxon>Pseudomonadota</taxon>
        <taxon>Gammaproteobacteria</taxon>
        <taxon>Pseudomonadales</taxon>
        <taxon>Pseudomonadaceae</taxon>
        <taxon>Pseudomonas</taxon>
    </lineage>
</organism>
<reference evidence="2" key="2">
    <citation type="submission" date="2020-07" db="EMBL/GenBank/DDBJ databases">
        <authorList>
            <person name="Lood C."/>
            <person name="Girard L."/>
        </authorList>
    </citation>
    <scope>NUCLEOTIDE SEQUENCE</scope>
    <source>
        <strain evidence="2">BW13M1</strain>
    </source>
</reference>
<keyword evidence="1" id="KW-1133">Transmembrane helix</keyword>
<evidence type="ECO:0000256" key="1">
    <source>
        <dbReference type="SAM" id="Phobius"/>
    </source>
</evidence>
<sequence>MIATHLAVTDGQRSELGGIGLARAYTPYGAIRVSSATRLAYCGQVCDLLTGAYPLGNGHRTYNPLLMRFHSADLLSPFGAGGINAYAYCQGDPMNFQDLQGRAPIRNGTSSISGSTESSVDGITSVVMAAVGVAGAARTKDHIDQILSASTVEEKRQTLIEQGHASLADEPVSAKEITAHAVGAGTSVLSAAYGVVAGAYLNTSDAGRDPFMGVYLLGGAIFVTVMSVMIDRRFYNQRKNLVIRADKLQKRIDNPSKYLRKQRSKNAMAGVADGMVSAAADAVRQQDQTRPRSASF</sequence>
<keyword evidence="1" id="KW-0812">Transmembrane</keyword>
<feature type="transmembrane region" description="Helical" evidence="1">
    <location>
        <begin position="212"/>
        <end position="230"/>
    </location>
</feature>
<name>A0A923K164_9PSED</name>
<accession>A0A923K164</accession>